<evidence type="ECO:0000256" key="2">
    <source>
        <dbReference type="SAM" id="SignalP"/>
    </source>
</evidence>
<evidence type="ECO:0000313" key="6">
    <source>
        <dbReference type="Proteomes" id="UP000285906"/>
    </source>
</evidence>
<name>A0A420D8N5_9FLAO</name>
<dbReference type="InterPro" id="IPR019734">
    <property type="entry name" value="TPR_rpt"/>
</dbReference>
<evidence type="ECO:0000259" key="3">
    <source>
        <dbReference type="Pfam" id="PF00144"/>
    </source>
</evidence>
<dbReference type="Gene3D" id="3.40.710.10">
    <property type="entry name" value="DD-peptidase/beta-lactamase superfamily"/>
    <property type="match status" value="1"/>
</dbReference>
<dbReference type="AlphaFoldDB" id="A0A420D8N5"/>
<keyword evidence="1" id="KW-0802">TPR repeat</keyword>
<reference evidence="4" key="1">
    <citation type="journal article" date="2014" name="Int. J. Syst. Evol. Microbiol.">
        <title>Complete genome of a new Firmicutes species belonging to the dominant human colonic microbiota ('Ruminococcus bicirculans') reveals two chromosomes and a selective capacity to utilize plant glucans.</title>
        <authorList>
            <consortium name="NISC Comparative Sequencing Program"/>
            <person name="Wegmann U."/>
            <person name="Louis P."/>
            <person name="Goesmann A."/>
            <person name="Henrissat B."/>
            <person name="Duncan S.H."/>
            <person name="Flint H.J."/>
        </authorList>
    </citation>
    <scope>NUCLEOTIDE SEQUENCE</scope>
    <source>
        <strain evidence="4">CCM 8490</strain>
    </source>
</reference>
<dbReference type="Proteomes" id="UP000658202">
    <property type="component" value="Unassembled WGS sequence"/>
</dbReference>
<feature type="domain" description="Beta-lactamase-related" evidence="3">
    <location>
        <begin position="28"/>
        <end position="348"/>
    </location>
</feature>
<dbReference type="PANTHER" id="PTHR43283:SF18">
    <property type="match status" value="1"/>
</dbReference>
<proteinExistence type="predicted"/>
<dbReference type="EMBL" id="RAQH01000005">
    <property type="protein sequence ID" value="RKE87141.1"/>
    <property type="molecule type" value="Genomic_DNA"/>
</dbReference>
<dbReference type="Gene3D" id="1.25.40.10">
    <property type="entry name" value="Tetratricopeptide repeat domain"/>
    <property type="match status" value="1"/>
</dbReference>
<feature type="chain" id="PRO_5019352372" evidence="2">
    <location>
        <begin position="19"/>
        <end position="479"/>
    </location>
</feature>
<gene>
    <name evidence="5" type="ORF">BXY58_2012</name>
    <name evidence="4" type="ORF">GCM10007332_20370</name>
</gene>
<dbReference type="Proteomes" id="UP000285906">
    <property type="component" value="Unassembled WGS sequence"/>
</dbReference>
<reference evidence="4" key="4">
    <citation type="submission" date="2024-05" db="EMBL/GenBank/DDBJ databases">
        <authorList>
            <person name="Sun Q."/>
            <person name="Sedlacek I."/>
        </authorList>
    </citation>
    <scope>NUCLEOTIDE SEQUENCE</scope>
    <source>
        <strain evidence="4">CCM 8490</strain>
    </source>
</reference>
<protein>
    <submittedName>
        <fullName evidence="5">CubicO group peptidase (Beta-lactamase class C family)</fullName>
    </submittedName>
</protein>
<accession>A0A420D8N5</accession>
<keyword evidence="7" id="KW-1185">Reference proteome</keyword>
<dbReference type="Pfam" id="PF00144">
    <property type="entry name" value="Beta-lactamase"/>
    <property type="match status" value="1"/>
</dbReference>
<dbReference type="PROSITE" id="PS50005">
    <property type="entry name" value="TPR"/>
    <property type="match status" value="1"/>
</dbReference>
<reference evidence="5 6" key="2">
    <citation type="submission" date="2018-09" db="EMBL/GenBank/DDBJ databases">
        <title>Genomic Encyclopedia of Archaeal and Bacterial Type Strains, Phase II (KMG-II): from individual species to whole genera.</title>
        <authorList>
            <person name="Goeker M."/>
        </authorList>
    </citation>
    <scope>NUCLEOTIDE SEQUENCE [LARGE SCALE GENOMIC DNA]</scope>
    <source>
        <strain evidence="5 6">DSM 27620</strain>
    </source>
</reference>
<keyword evidence="2" id="KW-0732">Signal</keyword>
<dbReference type="InterPro" id="IPR050789">
    <property type="entry name" value="Diverse_Enzym_Activities"/>
</dbReference>
<evidence type="ECO:0000313" key="7">
    <source>
        <dbReference type="Proteomes" id="UP000658202"/>
    </source>
</evidence>
<dbReference type="EMBL" id="BMCW01000004">
    <property type="protein sequence ID" value="GGG58557.1"/>
    <property type="molecule type" value="Genomic_DNA"/>
</dbReference>
<evidence type="ECO:0000313" key="4">
    <source>
        <dbReference type="EMBL" id="GGG58557.1"/>
    </source>
</evidence>
<dbReference type="PANTHER" id="PTHR43283">
    <property type="entry name" value="BETA-LACTAMASE-RELATED"/>
    <property type="match status" value="1"/>
</dbReference>
<dbReference type="SUPFAM" id="SSF48452">
    <property type="entry name" value="TPR-like"/>
    <property type="match status" value="1"/>
</dbReference>
<organism evidence="5 6">
    <name type="scientific">Epilithonimonas arachidiradicis</name>
    <dbReference type="NCBI Taxonomy" id="1617282"/>
    <lineage>
        <taxon>Bacteria</taxon>
        <taxon>Pseudomonadati</taxon>
        <taxon>Bacteroidota</taxon>
        <taxon>Flavobacteriia</taxon>
        <taxon>Flavobacteriales</taxon>
        <taxon>Weeksellaceae</taxon>
        <taxon>Chryseobacterium group</taxon>
        <taxon>Epilithonimonas</taxon>
    </lineage>
</organism>
<dbReference type="RefSeq" id="WP_120213654.1">
    <property type="nucleotide sequence ID" value="NZ_BMCW01000004.1"/>
</dbReference>
<dbReference type="InterPro" id="IPR012338">
    <property type="entry name" value="Beta-lactam/transpept-like"/>
</dbReference>
<feature type="signal peptide" evidence="2">
    <location>
        <begin position="1"/>
        <end position="18"/>
    </location>
</feature>
<dbReference type="InterPro" id="IPR001466">
    <property type="entry name" value="Beta-lactam-related"/>
</dbReference>
<evidence type="ECO:0000256" key="1">
    <source>
        <dbReference type="PROSITE-ProRule" id="PRU00339"/>
    </source>
</evidence>
<dbReference type="InterPro" id="IPR011990">
    <property type="entry name" value="TPR-like_helical_dom_sf"/>
</dbReference>
<dbReference type="OrthoDB" id="9793489at2"/>
<evidence type="ECO:0000313" key="5">
    <source>
        <dbReference type="EMBL" id="RKE87141.1"/>
    </source>
</evidence>
<dbReference type="SUPFAM" id="SSF56601">
    <property type="entry name" value="beta-lactamase/transpeptidase-like"/>
    <property type="match status" value="1"/>
</dbReference>
<comment type="caution">
    <text evidence="5">The sequence shown here is derived from an EMBL/GenBank/DDBJ whole genome shotgun (WGS) entry which is preliminary data.</text>
</comment>
<sequence length="479" mass="54233">MNYRILIALLMIGTSLFAQDRTAAMDVIIKREMAERKIPGLQIAVVQNGKIVLNKSFGVANIQDHIPVDNQTIFAINSCTKVFTSVAVMQLVEDGKIDLSTPVSKYLENLPLEWGKVTVKQLLTHCSGLPDLLKLLDPYTGGLGSLKNEETVWEKLKASPLEFQPGERFSYNQTNTYLLGKLIDKFSAKPFAEVFLEQQFEPAFIHNTIFGDSRDVISHFAPTYFHRKELDGQQFEELKMVNNYYEFPYFTRAAAGLNSTAEDMAKWIIALQNGKLLKSKSTLETMWSPIQFNNGENTPWALGWGLAKFRNHHRAVGMSGGGRAAFLIYPDDNLAVIVLTNLGGGSPEDYLEELATCYIPDILNADPLTFLRIKLQESGFDQAINIAKDQLKKNPDFKPNEFEINEWAYRMMQRGEIKNALQIFKLNVFLFPNSWNVYDSYGEALLKDNNKAEAIKMYKKSIELNPNNENGTKVLKSLR</sequence>
<reference evidence="7" key="3">
    <citation type="journal article" date="2019" name="Int. J. Syst. Evol. Microbiol.">
        <title>The Global Catalogue of Microorganisms (GCM) 10K type strain sequencing project: providing services to taxonomists for standard genome sequencing and annotation.</title>
        <authorList>
            <consortium name="The Broad Institute Genomics Platform"/>
            <consortium name="The Broad Institute Genome Sequencing Center for Infectious Disease"/>
            <person name="Wu L."/>
            <person name="Ma J."/>
        </authorList>
    </citation>
    <scope>NUCLEOTIDE SEQUENCE [LARGE SCALE GENOMIC DNA]</scope>
    <source>
        <strain evidence="7">CCM 8490</strain>
    </source>
</reference>
<feature type="repeat" description="TPR" evidence="1">
    <location>
        <begin position="435"/>
        <end position="468"/>
    </location>
</feature>